<organism evidence="1 2">
    <name type="scientific">Pelomonas margarita</name>
    <dbReference type="NCBI Taxonomy" id="3299031"/>
    <lineage>
        <taxon>Bacteria</taxon>
        <taxon>Pseudomonadati</taxon>
        <taxon>Pseudomonadota</taxon>
        <taxon>Betaproteobacteria</taxon>
        <taxon>Burkholderiales</taxon>
        <taxon>Sphaerotilaceae</taxon>
        <taxon>Roseateles</taxon>
    </lineage>
</organism>
<comment type="caution">
    <text evidence="1">The sequence shown here is derived from an EMBL/GenBank/DDBJ whole genome shotgun (WGS) entry which is preliminary data.</text>
</comment>
<dbReference type="RefSeq" id="WP_394402294.1">
    <property type="nucleotide sequence ID" value="NZ_JBIGHW010000030.1"/>
</dbReference>
<reference evidence="1 2" key="1">
    <citation type="submission" date="2024-08" db="EMBL/GenBank/DDBJ databases">
        <authorList>
            <person name="Lu H."/>
        </authorList>
    </citation>
    <scope>NUCLEOTIDE SEQUENCE [LARGE SCALE GENOMIC DNA]</scope>
    <source>
        <strain evidence="1 2">LKC17W</strain>
    </source>
</reference>
<dbReference type="EMBL" id="JBIGHW010000030">
    <property type="protein sequence ID" value="MFG6443545.1"/>
    <property type="molecule type" value="Genomic_DNA"/>
</dbReference>
<name>A0ABW7FQB7_9BURK</name>
<sequence length="51" mass="5685">MIRWNKQDLLIFTPNGSEWSTVVYPCSSLDEEFGGSIHNMARQSLLDAVAG</sequence>
<keyword evidence="2" id="KW-1185">Reference proteome</keyword>
<protein>
    <submittedName>
        <fullName evidence="1">Uncharacterized protein</fullName>
    </submittedName>
</protein>
<dbReference type="Proteomes" id="UP001606301">
    <property type="component" value="Unassembled WGS sequence"/>
</dbReference>
<gene>
    <name evidence="1" type="ORF">ACG0Z3_22890</name>
</gene>
<evidence type="ECO:0000313" key="2">
    <source>
        <dbReference type="Proteomes" id="UP001606301"/>
    </source>
</evidence>
<proteinExistence type="predicted"/>
<evidence type="ECO:0000313" key="1">
    <source>
        <dbReference type="EMBL" id="MFG6443545.1"/>
    </source>
</evidence>
<accession>A0ABW7FQB7</accession>